<dbReference type="PANTHER" id="PTHR47129">
    <property type="entry name" value="QUINONE OXIDOREDUCTASE 2"/>
    <property type="match status" value="1"/>
</dbReference>
<dbReference type="RefSeq" id="WP_380053030.1">
    <property type="nucleotide sequence ID" value="NZ_JBHLTC010000036.1"/>
</dbReference>
<sequence>MIVITAATGQLGRLVVDGLLAQLPADQIAVAVREPAKAADLAAKGIEVRHGDYTDPDSLKAAFQGADKVLLISSSEVGQRLSQHKNAIEAAQAAGVDHLVYTSLLHADTSTLNLAPEHLGTEELLATSGLTTTILRNGWYTENHEQPIKQAVESGVIIGSAGEGRLHNASRKDYAAAAVAVLTGTGHEGKVYELAGDTGWTLAELAAEVGKVSGREVRYDDLTPEAHQETLVGFGVPAEVAELYVGWDQGIKTGQLVEIGGDLSKLIGRPATPLAEVVAEILA</sequence>
<dbReference type="Gene3D" id="3.40.50.720">
    <property type="entry name" value="NAD(P)-binding Rossmann-like Domain"/>
    <property type="match status" value="1"/>
</dbReference>
<dbReference type="Pfam" id="PF13460">
    <property type="entry name" value="NAD_binding_10"/>
    <property type="match status" value="1"/>
</dbReference>
<keyword evidence="3" id="KW-1185">Reference proteome</keyword>
<feature type="domain" description="NAD(P)-binding" evidence="1">
    <location>
        <begin position="7"/>
        <end position="183"/>
    </location>
</feature>
<gene>
    <name evidence="2" type="ORF">ACFFGN_27400</name>
</gene>
<dbReference type="EMBL" id="JBHLTC010000036">
    <property type="protein sequence ID" value="MFC0627831.1"/>
    <property type="molecule type" value="Genomic_DNA"/>
</dbReference>
<dbReference type="PANTHER" id="PTHR47129:SF1">
    <property type="entry name" value="NMRA-LIKE DOMAIN-CONTAINING PROTEIN"/>
    <property type="match status" value="1"/>
</dbReference>
<evidence type="ECO:0000259" key="1">
    <source>
        <dbReference type="Pfam" id="PF13460"/>
    </source>
</evidence>
<dbReference type="InterPro" id="IPR036291">
    <property type="entry name" value="NAD(P)-bd_dom_sf"/>
</dbReference>
<dbReference type="InterPro" id="IPR052718">
    <property type="entry name" value="NmrA-type_oxidoreductase"/>
</dbReference>
<comment type="caution">
    <text evidence="2">The sequence shown here is derived from an EMBL/GenBank/DDBJ whole genome shotgun (WGS) entry which is preliminary data.</text>
</comment>
<keyword evidence="2" id="KW-0560">Oxidoreductase</keyword>
<evidence type="ECO:0000313" key="2">
    <source>
        <dbReference type="EMBL" id="MFC0627831.1"/>
    </source>
</evidence>
<dbReference type="EC" id="1.6.5.2" evidence="2"/>
<dbReference type="Proteomes" id="UP001589890">
    <property type="component" value="Unassembled WGS sequence"/>
</dbReference>
<proteinExistence type="predicted"/>
<dbReference type="Gene3D" id="3.90.25.10">
    <property type="entry name" value="UDP-galactose 4-epimerase, domain 1"/>
    <property type="match status" value="1"/>
</dbReference>
<reference evidence="2 3" key="1">
    <citation type="submission" date="2024-09" db="EMBL/GenBank/DDBJ databases">
        <authorList>
            <person name="Sun Q."/>
            <person name="Mori K."/>
        </authorList>
    </citation>
    <scope>NUCLEOTIDE SEQUENCE [LARGE SCALE GENOMIC DNA]</scope>
    <source>
        <strain evidence="2 3">CGMCC 1.15906</strain>
    </source>
</reference>
<protein>
    <submittedName>
        <fullName evidence="2">SDR family oxidoreductase</fullName>
        <ecNumber evidence="2">1.6.5.2</ecNumber>
    </submittedName>
</protein>
<organism evidence="2 3">
    <name type="scientific">Kribbella deserti</name>
    <dbReference type="NCBI Taxonomy" id="1926257"/>
    <lineage>
        <taxon>Bacteria</taxon>
        <taxon>Bacillati</taxon>
        <taxon>Actinomycetota</taxon>
        <taxon>Actinomycetes</taxon>
        <taxon>Propionibacteriales</taxon>
        <taxon>Kribbellaceae</taxon>
        <taxon>Kribbella</taxon>
    </lineage>
</organism>
<dbReference type="SUPFAM" id="SSF51735">
    <property type="entry name" value="NAD(P)-binding Rossmann-fold domains"/>
    <property type="match status" value="1"/>
</dbReference>
<evidence type="ECO:0000313" key="3">
    <source>
        <dbReference type="Proteomes" id="UP001589890"/>
    </source>
</evidence>
<dbReference type="CDD" id="cd05269">
    <property type="entry name" value="TMR_SDR_a"/>
    <property type="match status" value="1"/>
</dbReference>
<name>A0ABV6QUZ6_9ACTN</name>
<dbReference type="InterPro" id="IPR016040">
    <property type="entry name" value="NAD(P)-bd_dom"/>
</dbReference>
<accession>A0ABV6QUZ6</accession>
<dbReference type="GO" id="GO:0003955">
    <property type="term" value="F:NAD(P)H dehydrogenase (quinone) activity"/>
    <property type="evidence" value="ECO:0007669"/>
    <property type="project" value="UniProtKB-EC"/>
</dbReference>